<dbReference type="AlphaFoldDB" id="A0A4R8ZVX4"/>
<proteinExistence type="predicted"/>
<sequence length="131" mass="13754">MTGERTHLSTAHALLPGAELPPALAAHTIWCDDVVPGSPARLVFAVHINGRRAQLAALVLAATMLGLGLGFPDFFIAGVTVGCAAAITALSLTDRFGTGFYAVDEAGALGPRIVHPAPDRTGLSRRRLRWF</sequence>
<evidence type="ECO:0000313" key="1">
    <source>
        <dbReference type="EMBL" id="TFD47713.1"/>
    </source>
</evidence>
<protein>
    <submittedName>
        <fullName evidence="1">Uncharacterized protein</fullName>
    </submittedName>
</protein>
<keyword evidence="2" id="KW-1185">Reference proteome</keyword>
<dbReference type="RefSeq" id="WP_134520222.1">
    <property type="nucleotide sequence ID" value="NZ_SOHE01000060.1"/>
</dbReference>
<dbReference type="OrthoDB" id="9847375at2"/>
<comment type="caution">
    <text evidence="1">The sequence shown here is derived from an EMBL/GenBank/DDBJ whole genome shotgun (WGS) entry which is preliminary data.</text>
</comment>
<dbReference type="Proteomes" id="UP000297447">
    <property type="component" value="Unassembled WGS sequence"/>
</dbReference>
<dbReference type="EMBL" id="SOHE01000060">
    <property type="protein sequence ID" value="TFD47713.1"/>
    <property type="molecule type" value="Genomic_DNA"/>
</dbReference>
<gene>
    <name evidence="1" type="ORF">E3T55_14195</name>
</gene>
<accession>A0A4R8ZVX4</accession>
<organism evidence="1 2">
    <name type="scientific">Cryobacterium frigoriphilum</name>
    <dbReference type="NCBI Taxonomy" id="1259150"/>
    <lineage>
        <taxon>Bacteria</taxon>
        <taxon>Bacillati</taxon>
        <taxon>Actinomycetota</taxon>
        <taxon>Actinomycetes</taxon>
        <taxon>Micrococcales</taxon>
        <taxon>Microbacteriaceae</taxon>
        <taxon>Cryobacterium</taxon>
    </lineage>
</organism>
<evidence type="ECO:0000313" key="2">
    <source>
        <dbReference type="Proteomes" id="UP000297447"/>
    </source>
</evidence>
<reference evidence="1 2" key="1">
    <citation type="submission" date="2019-03" db="EMBL/GenBank/DDBJ databases">
        <title>Genomics of glacier-inhabiting Cryobacterium strains.</title>
        <authorList>
            <person name="Liu Q."/>
            <person name="Xin Y.-H."/>
        </authorList>
    </citation>
    <scope>NUCLEOTIDE SEQUENCE [LARGE SCALE GENOMIC DNA]</scope>
    <source>
        <strain evidence="1 2">Hh14</strain>
    </source>
</reference>
<name>A0A4R8ZVX4_9MICO</name>